<proteinExistence type="predicted"/>
<accession>A0A9W7AP43</accession>
<reference evidence="3" key="1">
    <citation type="journal article" date="2023" name="Commun. Biol.">
        <title>Genome analysis of Parmales, the sister group of diatoms, reveals the evolutionary specialization of diatoms from phago-mixotrophs to photoautotrophs.</title>
        <authorList>
            <person name="Ban H."/>
            <person name="Sato S."/>
            <person name="Yoshikawa S."/>
            <person name="Yamada K."/>
            <person name="Nakamura Y."/>
            <person name="Ichinomiya M."/>
            <person name="Sato N."/>
            <person name="Blanc-Mathieu R."/>
            <person name="Endo H."/>
            <person name="Kuwata A."/>
            <person name="Ogata H."/>
        </authorList>
    </citation>
    <scope>NUCLEOTIDE SEQUENCE [LARGE SCALE GENOMIC DNA]</scope>
</reference>
<keyword evidence="1" id="KW-0472">Membrane</keyword>
<evidence type="ECO:0000313" key="3">
    <source>
        <dbReference type="Proteomes" id="UP001162640"/>
    </source>
</evidence>
<dbReference type="EMBL" id="BLQM01000204">
    <property type="protein sequence ID" value="GMH75194.1"/>
    <property type="molecule type" value="Genomic_DNA"/>
</dbReference>
<gene>
    <name evidence="2" type="ORF">TL16_g06681</name>
</gene>
<evidence type="ECO:0000313" key="2">
    <source>
        <dbReference type="EMBL" id="GMH75194.1"/>
    </source>
</evidence>
<dbReference type="Proteomes" id="UP001162640">
    <property type="component" value="Unassembled WGS sequence"/>
</dbReference>
<organism evidence="2 3">
    <name type="scientific">Triparma laevis f. inornata</name>
    <dbReference type="NCBI Taxonomy" id="1714386"/>
    <lineage>
        <taxon>Eukaryota</taxon>
        <taxon>Sar</taxon>
        <taxon>Stramenopiles</taxon>
        <taxon>Ochrophyta</taxon>
        <taxon>Bolidophyceae</taxon>
        <taxon>Parmales</taxon>
        <taxon>Triparmaceae</taxon>
        <taxon>Triparma</taxon>
    </lineage>
</organism>
<name>A0A9W7AP43_9STRA</name>
<sequence>MVGKVTVKMLERNLCRLYKQYHMGGKEKGEEDERDILIKQARDFAGIAALGVLSLVGLKLAGMWRHCRK</sequence>
<protein>
    <submittedName>
        <fullName evidence="2">Uncharacterized protein</fullName>
    </submittedName>
</protein>
<evidence type="ECO:0000256" key="1">
    <source>
        <dbReference type="SAM" id="Phobius"/>
    </source>
</evidence>
<keyword evidence="1" id="KW-1133">Transmembrane helix</keyword>
<feature type="transmembrane region" description="Helical" evidence="1">
    <location>
        <begin position="44"/>
        <end position="64"/>
    </location>
</feature>
<comment type="caution">
    <text evidence="2">The sequence shown here is derived from an EMBL/GenBank/DDBJ whole genome shotgun (WGS) entry which is preliminary data.</text>
</comment>
<keyword evidence="1" id="KW-0812">Transmembrane</keyword>
<dbReference type="AlphaFoldDB" id="A0A9W7AP43"/>